<comment type="caution">
    <text evidence="1">The sequence shown here is derived from an EMBL/GenBank/DDBJ whole genome shotgun (WGS) entry which is preliminary data.</text>
</comment>
<protein>
    <submittedName>
        <fullName evidence="1">YfdQ family protein</fullName>
    </submittedName>
</protein>
<sequence>MTLTRYENTVSSDLNETQAVIDVAQAAVAPQPLEPGKVHVVALGRGEFRQIDLTGPEHTGIPARKSGTTVVRDVDSFLAYFDKHGDEESEVYADVERLSITAVVDAHTSGYPRWGGHRLELRLRQTPAWSAWTSMDGKLMSQAAFAEFIEDNLVDLVEPDSATMLELAQSFEATTSAEFQSSQRLDSGQRRFLYTEDVQAKAGSKGEITIPSTLVLALAPFEGTERYKVTTRFKYRLDRQQGELRLGFKIERPEDILTAAFGDIRTLIDSTVPMAVLNGAPAHR</sequence>
<keyword evidence="2" id="KW-1185">Reference proteome</keyword>
<name>A0ABT0V4Z7_9ACTN</name>
<dbReference type="EMBL" id="JAMQAW010000137">
    <property type="protein sequence ID" value="MCM2394451.1"/>
    <property type="molecule type" value="Genomic_DNA"/>
</dbReference>
<dbReference type="InterPro" id="IPR019276">
    <property type="entry name" value="DUF2303"/>
</dbReference>
<reference evidence="1" key="1">
    <citation type="submission" date="2022-06" db="EMBL/GenBank/DDBJ databases">
        <title>Genome public.</title>
        <authorList>
            <person name="Sun Q."/>
        </authorList>
    </citation>
    <scope>NUCLEOTIDE SEQUENCE</scope>
    <source>
        <strain evidence="1">CWNU-1</strain>
    </source>
</reference>
<proteinExistence type="predicted"/>
<dbReference type="Pfam" id="PF10065">
    <property type="entry name" value="DUF2303"/>
    <property type="match status" value="1"/>
</dbReference>
<organism evidence="1 2">
    <name type="scientific">Streptomyces albipurpureus</name>
    <dbReference type="NCBI Taxonomy" id="2897419"/>
    <lineage>
        <taxon>Bacteria</taxon>
        <taxon>Bacillati</taxon>
        <taxon>Actinomycetota</taxon>
        <taxon>Actinomycetes</taxon>
        <taxon>Kitasatosporales</taxon>
        <taxon>Streptomycetaceae</taxon>
        <taxon>Streptomyces</taxon>
    </lineage>
</organism>
<dbReference type="Proteomes" id="UP001431429">
    <property type="component" value="Unassembled WGS sequence"/>
</dbReference>
<dbReference type="RefSeq" id="WP_250924722.1">
    <property type="nucleotide sequence ID" value="NZ_JAMQAW010000137.1"/>
</dbReference>
<evidence type="ECO:0000313" key="1">
    <source>
        <dbReference type="EMBL" id="MCM2394451.1"/>
    </source>
</evidence>
<accession>A0ABT0V4Z7</accession>
<gene>
    <name evidence="1" type="ORF">NBG84_40335</name>
</gene>
<evidence type="ECO:0000313" key="2">
    <source>
        <dbReference type="Proteomes" id="UP001431429"/>
    </source>
</evidence>